<feature type="domain" description="HTH arsR-type" evidence="4">
    <location>
        <begin position="8"/>
        <end position="101"/>
    </location>
</feature>
<proteinExistence type="predicted"/>
<dbReference type="GO" id="GO:0003677">
    <property type="term" value="F:DNA binding"/>
    <property type="evidence" value="ECO:0007669"/>
    <property type="project" value="UniProtKB-KW"/>
</dbReference>
<keyword evidence="1" id="KW-0805">Transcription regulation</keyword>
<dbReference type="Gene3D" id="1.10.10.10">
    <property type="entry name" value="Winged helix-like DNA-binding domain superfamily/Winged helix DNA-binding domain"/>
    <property type="match status" value="1"/>
</dbReference>
<dbReference type="Pfam" id="PF01022">
    <property type="entry name" value="HTH_5"/>
    <property type="match status" value="1"/>
</dbReference>
<evidence type="ECO:0000256" key="3">
    <source>
        <dbReference type="ARBA" id="ARBA00023163"/>
    </source>
</evidence>
<dbReference type="InterPro" id="IPR051081">
    <property type="entry name" value="HTH_MetalResp_TranReg"/>
</dbReference>
<evidence type="ECO:0000313" key="5">
    <source>
        <dbReference type="EMBL" id="KRN57837.1"/>
    </source>
</evidence>
<name>A0A0R2I8Y1_CARDV</name>
<dbReference type="InterPro" id="IPR036388">
    <property type="entry name" value="WH-like_DNA-bd_sf"/>
</dbReference>
<protein>
    <recommendedName>
        <fullName evidence="4">HTH arsR-type domain-containing protein</fullName>
    </recommendedName>
</protein>
<keyword evidence="2" id="KW-0238">DNA-binding</keyword>
<dbReference type="SUPFAM" id="SSF46785">
    <property type="entry name" value="Winged helix' DNA-binding domain"/>
    <property type="match status" value="1"/>
</dbReference>
<dbReference type="PANTHER" id="PTHR33154:SF25">
    <property type="entry name" value="LMO0101 PROTEIN"/>
    <property type="match status" value="1"/>
</dbReference>
<dbReference type="PANTHER" id="PTHR33154">
    <property type="entry name" value="TRANSCRIPTIONAL REGULATOR, ARSR FAMILY"/>
    <property type="match status" value="1"/>
</dbReference>
<keyword evidence="6" id="KW-1185">Reference proteome</keyword>
<dbReference type="EMBL" id="JQBS01000001">
    <property type="protein sequence ID" value="KRN57837.1"/>
    <property type="molecule type" value="Genomic_DNA"/>
</dbReference>
<evidence type="ECO:0000256" key="1">
    <source>
        <dbReference type="ARBA" id="ARBA00023015"/>
    </source>
</evidence>
<accession>A0A0R2I8Y1</accession>
<organism evidence="5 6">
    <name type="scientific">Carnobacterium divergens DSM 20623</name>
    <dbReference type="NCBI Taxonomy" id="1449336"/>
    <lineage>
        <taxon>Bacteria</taxon>
        <taxon>Bacillati</taxon>
        <taxon>Bacillota</taxon>
        <taxon>Bacilli</taxon>
        <taxon>Lactobacillales</taxon>
        <taxon>Carnobacteriaceae</taxon>
        <taxon>Carnobacterium</taxon>
    </lineage>
</organism>
<dbReference type="GO" id="GO:0003700">
    <property type="term" value="F:DNA-binding transcription factor activity"/>
    <property type="evidence" value="ECO:0007669"/>
    <property type="project" value="InterPro"/>
</dbReference>
<dbReference type="Proteomes" id="UP000051658">
    <property type="component" value="Unassembled WGS sequence"/>
</dbReference>
<dbReference type="SMART" id="SM00418">
    <property type="entry name" value="HTH_ARSR"/>
    <property type="match status" value="1"/>
</dbReference>
<comment type="caution">
    <text evidence="5">The sequence shown here is derived from an EMBL/GenBank/DDBJ whole genome shotgun (WGS) entry which is preliminary data.</text>
</comment>
<dbReference type="InterPro" id="IPR011991">
    <property type="entry name" value="ArsR-like_HTH"/>
</dbReference>
<sequence>MKNQPTAIEPTKESDLLHIFQALGDPLRLNIVMCLLDTDGKGLKKEDYPIAKSTLSHHIKILREAGLIHCEKSGTAHYYSVQKAELNNKFPGLLELIRQEKIGKH</sequence>
<dbReference type="GeneID" id="89589599"/>
<dbReference type="AlphaFoldDB" id="A0A0R2I8Y1"/>
<gene>
    <name evidence="5" type="ORF">IV74_GL001092</name>
</gene>
<dbReference type="PRINTS" id="PR00778">
    <property type="entry name" value="HTHARSR"/>
</dbReference>
<dbReference type="InterPro" id="IPR036390">
    <property type="entry name" value="WH_DNA-bd_sf"/>
</dbReference>
<evidence type="ECO:0000313" key="6">
    <source>
        <dbReference type="Proteomes" id="UP000051658"/>
    </source>
</evidence>
<dbReference type="RefSeq" id="WP_051915590.1">
    <property type="nucleotide sequence ID" value="NZ_JQBS01000001.1"/>
</dbReference>
<dbReference type="InterPro" id="IPR001845">
    <property type="entry name" value="HTH_ArsR_DNA-bd_dom"/>
</dbReference>
<dbReference type="eggNOG" id="COG0640">
    <property type="taxonomic scope" value="Bacteria"/>
</dbReference>
<evidence type="ECO:0000259" key="4">
    <source>
        <dbReference type="PROSITE" id="PS50987"/>
    </source>
</evidence>
<reference evidence="5 6" key="1">
    <citation type="journal article" date="2015" name="Genome Announc.">
        <title>Expanding the biotechnology potential of lactobacilli through comparative genomics of 213 strains and associated genera.</title>
        <authorList>
            <person name="Sun Z."/>
            <person name="Harris H.M."/>
            <person name="McCann A."/>
            <person name="Guo C."/>
            <person name="Argimon S."/>
            <person name="Zhang W."/>
            <person name="Yang X."/>
            <person name="Jeffery I.B."/>
            <person name="Cooney J.C."/>
            <person name="Kagawa T.F."/>
            <person name="Liu W."/>
            <person name="Song Y."/>
            <person name="Salvetti E."/>
            <person name="Wrobel A."/>
            <person name="Rasinkangas P."/>
            <person name="Parkhill J."/>
            <person name="Rea M.C."/>
            <person name="O'Sullivan O."/>
            <person name="Ritari J."/>
            <person name="Douillard F.P."/>
            <person name="Paul Ross R."/>
            <person name="Yang R."/>
            <person name="Briner A.E."/>
            <person name="Felis G.E."/>
            <person name="de Vos W.M."/>
            <person name="Barrangou R."/>
            <person name="Klaenhammer T.R."/>
            <person name="Caufield P.W."/>
            <person name="Cui Y."/>
            <person name="Zhang H."/>
            <person name="O'Toole P.W."/>
        </authorList>
    </citation>
    <scope>NUCLEOTIDE SEQUENCE [LARGE SCALE GENOMIC DNA]</scope>
    <source>
        <strain evidence="5 6">DSM 20623</strain>
    </source>
</reference>
<dbReference type="NCBIfam" id="NF033788">
    <property type="entry name" value="HTH_metalloreg"/>
    <property type="match status" value="1"/>
</dbReference>
<keyword evidence="3" id="KW-0804">Transcription</keyword>
<dbReference type="PROSITE" id="PS50987">
    <property type="entry name" value="HTH_ARSR_2"/>
    <property type="match status" value="1"/>
</dbReference>
<evidence type="ECO:0000256" key="2">
    <source>
        <dbReference type="ARBA" id="ARBA00023125"/>
    </source>
</evidence>
<dbReference type="CDD" id="cd00090">
    <property type="entry name" value="HTH_ARSR"/>
    <property type="match status" value="1"/>
</dbReference>
<dbReference type="PATRIC" id="fig|1449336.4.peg.1117"/>